<protein>
    <submittedName>
        <fullName evidence="2">DUF2975 domain-containing protein</fullName>
    </submittedName>
</protein>
<evidence type="ECO:0000313" key="3">
    <source>
        <dbReference type="Proteomes" id="UP001464555"/>
    </source>
</evidence>
<gene>
    <name evidence="2" type="ORF">AAEO56_10585</name>
</gene>
<feature type="transmembrane region" description="Helical" evidence="1">
    <location>
        <begin position="103"/>
        <end position="122"/>
    </location>
</feature>
<keyword evidence="1" id="KW-1133">Transmembrane helix</keyword>
<feature type="transmembrane region" description="Helical" evidence="1">
    <location>
        <begin position="12"/>
        <end position="36"/>
    </location>
</feature>
<feature type="transmembrane region" description="Helical" evidence="1">
    <location>
        <begin position="134"/>
        <end position="151"/>
    </location>
</feature>
<dbReference type="Proteomes" id="UP001464555">
    <property type="component" value="Unassembled WGS sequence"/>
</dbReference>
<name>A0ABU9HX27_9FLAO</name>
<sequence length="165" mass="18618">MKRLPLLKTLTGILLILAIIGVFFCIPFLLIALVMPDKVPFKINGVAAASMAAEDYLLFAAEITAFGFYTYALYLFKSVLGHFEKKQIFHEKVITLLDQTGKAILIGFFIKIGSEFLYNTIILGRFNINFNSDTLFVLILGLFFMVLSEVFQMAKDIKEENDLTV</sequence>
<keyword evidence="1" id="KW-0472">Membrane</keyword>
<dbReference type="EMBL" id="JBBYHR010000005">
    <property type="protein sequence ID" value="MEL1244708.1"/>
    <property type="molecule type" value="Genomic_DNA"/>
</dbReference>
<accession>A0ABU9HX27</accession>
<dbReference type="Pfam" id="PF11188">
    <property type="entry name" value="DUF2975"/>
    <property type="match status" value="1"/>
</dbReference>
<proteinExistence type="predicted"/>
<evidence type="ECO:0000313" key="2">
    <source>
        <dbReference type="EMBL" id="MEL1244708.1"/>
    </source>
</evidence>
<feature type="transmembrane region" description="Helical" evidence="1">
    <location>
        <begin position="56"/>
        <end position="76"/>
    </location>
</feature>
<evidence type="ECO:0000256" key="1">
    <source>
        <dbReference type="SAM" id="Phobius"/>
    </source>
</evidence>
<reference evidence="2 3" key="1">
    <citation type="submission" date="2024-04" db="EMBL/GenBank/DDBJ databases">
        <title>Flavobacterium sp. DGU11 16S ribosomal RNA gene Genome sequencing and assembly.</title>
        <authorList>
            <person name="Park S."/>
        </authorList>
    </citation>
    <scope>NUCLEOTIDE SEQUENCE [LARGE SCALE GENOMIC DNA]</scope>
    <source>
        <strain evidence="2 3">DGU11</strain>
    </source>
</reference>
<comment type="caution">
    <text evidence="2">The sequence shown here is derived from an EMBL/GenBank/DDBJ whole genome shotgun (WGS) entry which is preliminary data.</text>
</comment>
<organism evidence="2 3">
    <name type="scientific">Flavobacterium arundinis</name>
    <dbReference type="NCBI Taxonomy" id="3139143"/>
    <lineage>
        <taxon>Bacteria</taxon>
        <taxon>Pseudomonadati</taxon>
        <taxon>Bacteroidota</taxon>
        <taxon>Flavobacteriia</taxon>
        <taxon>Flavobacteriales</taxon>
        <taxon>Flavobacteriaceae</taxon>
        <taxon>Flavobacterium</taxon>
    </lineage>
</organism>
<keyword evidence="3" id="KW-1185">Reference proteome</keyword>
<dbReference type="InterPro" id="IPR021354">
    <property type="entry name" value="DUF2975"/>
</dbReference>
<dbReference type="RefSeq" id="WP_341697024.1">
    <property type="nucleotide sequence ID" value="NZ_JBBYHR010000005.1"/>
</dbReference>
<keyword evidence="1" id="KW-0812">Transmembrane</keyword>